<protein>
    <submittedName>
        <fullName evidence="2">Uncharacterized protein</fullName>
    </submittedName>
</protein>
<evidence type="ECO:0000313" key="2">
    <source>
        <dbReference type="WBParaSite" id="ALUE_0000989201-mRNA-1"/>
    </source>
</evidence>
<accession>A0A0M3I106</accession>
<dbReference type="AlphaFoldDB" id="A0A0M3I106"/>
<evidence type="ECO:0000313" key="1">
    <source>
        <dbReference type="Proteomes" id="UP000036681"/>
    </source>
</evidence>
<reference evidence="2" key="1">
    <citation type="submission" date="2017-02" db="UniProtKB">
        <authorList>
            <consortium name="WormBaseParasite"/>
        </authorList>
    </citation>
    <scope>IDENTIFICATION</scope>
</reference>
<keyword evidence="1" id="KW-1185">Reference proteome</keyword>
<name>A0A0M3I106_ASCLU</name>
<dbReference type="WBParaSite" id="ALUE_0000989201-mRNA-1">
    <property type="protein sequence ID" value="ALUE_0000989201-mRNA-1"/>
    <property type="gene ID" value="ALUE_0000989201"/>
</dbReference>
<dbReference type="Proteomes" id="UP000036681">
    <property type="component" value="Unplaced"/>
</dbReference>
<sequence length="84" mass="9322">MAPSGAKNVRKVISGGLEPPTFCVLDRCDDRYTTRSMVKSTKFSRTTISGTNSGDCPLRHRLRGKIEMEHMKIEVISKMSMSGT</sequence>
<proteinExistence type="predicted"/>
<organism evidence="1 2">
    <name type="scientific">Ascaris lumbricoides</name>
    <name type="common">Giant roundworm</name>
    <dbReference type="NCBI Taxonomy" id="6252"/>
    <lineage>
        <taxon>Eukaryota</taxon>
        <taxon>Metazoa</taxon>
        <taxon>Ecdysozoa</taxon>
        <taxon>Nematoda</taxon>
        <taxon>Chromadorea</taxon>
        <taxon>Rhabditida</taxon>
        <taxon>Spirurina</taxon>
        <taxon>Ascaridomorpha</taxon>
        <taxon>Ascaridoidea</taxon>
        <taxon>Ascarididae</taxon>
        <taxon>Ascaris</taxon>
    </lineage>
</organism>